<dbReference type="Proteomes" id="UP000001861">
    <property type="component" value="Unassembled WGS sequence"/>
</dbReference>
<organism evidence="1 2">
    <name type="scientific">Coprinopsis cinerea (strain Okayama-7 / 130 / ATCC MYA-4618 / FGSC 9003)</name>
    <name type="common">Inky cap fungus</name>
    <name type="synonym">Hormographiella aspergillata</name>
    <dbReference type="NCBI Taxonomy" id="240176"/>
    <lineage>
        <taxon>Eukaryota</taxon>
        <taxon>Fungi</taxon>
        <taxon>Dikarya</taxon>
        <taxon>Basidiomycota</taxon>
        <taxon>Agaricomycotina</taxon>
        <taxon>Agaricomycetes</taxon>
        <taxon>Agaricomycetidae</taxon>
        <taxon>Agaricales</taxon>
        <taxon>Agaricineae</taxon>
        <taxon>Psathyrellaceae</taxon>
        <taxon>Coprinopsis</taxon>
    </lineage>
</organism>
<dbReference type="RefSeq" id="XP_002911264.1">
    <property type="nucleotide sequence ID" value="XM_002911218.1"/>
</dbReference>
<dbReference type="GeneID" id="9378292"/>
<dbReference type="EMBL" id="AACS02000005">
    <property type="protein sequence ID" value="EFI27770.1"/>
    <property type="molecule type" value="Genomic_DNA"/>
</dbReference>
<gene>
    <name evidence="1" type="ORF">CC1G_14693</name>
</gene>
<name>D6RMK7_COPC7</name>
<reference evidence="1 2" key="1">
    <citation type="journal article" date="2010" name="Proc. Natl. Acad. Sci. U.S.A.">
        <title>Insights into evolution of multicellular fungi from the assembled chromosomes of the mushroom Coprinopsis cinerea (Coprinus cinereus).</title>
        <authorList>
            <person name="Stajich J.E."/>
            <person name="Wilke S.K."/>
            <person name="Ahren D."/>
            <person name="Au C.H."/>
            <person name="Birren B.W."/>
            <person name="Borodovsky M."/>
            <person name="Burns C."/>
            <person name="Canback B."/>
            <person name="Casselton L.A."/>
            <person name="Cheng C.K."/>
            <person name="Deng J."/>
            <person name="Dietrich F.S."/>
            <person name="Fargo D.C."/>
            <person name="Farman M.L."/>
            <person name="Gathman A.C."/>
            <person name="Goldberg J."/>
            <person name="Guigo R."/>
            <person name="Hoegger P.J."/>
            <person name="Hooker J.B."/>
            <person name="Huggins A."/>
            <person name="James T.Y."/>
            <person name="Kamada T."/>
            <person name="Kilaru S."/>
            <person name="Kodira C."/>
            <person name="Kues U."/>
            <person name="Kupfer D."/>
            <person name="Kwan H.S."/>
            <person name="Lomsadze A."/>
            <person name="Li W."/>
            <person name="Lilly W.W."/>
            <person name="Ma L.J."/>
            <person name="Mackey A.J."/>
            <person name="Manning G."/>
            <person name="Martin F."/>
            <person name="Muraguchi H."/>
            <person name="Natvig D.O."/>
            <person name="Palmerini H."/>
            <person name="Ramesh M.A."/>
            <person name="Rehmeyer C.J."/>
            <person name="Roe B.A."/>
            <person name="Shenoy N."/>
            <person name="Stanke M."/>
            <person name="Ter-Hovhannisyan V."/>
            <person name="Tunlid A."/>
            <person name="Velagapudi R."/>
            <person name="Vision T.J."/>
            <person name="Zeng Q."/>
            <person name="Zolan M.E."/>
            <person name="Pukkila P.J."/>
        </authorList>
    </citation>
    <scope>NUCLEOTIDE SEQUENCE [LARGE SCALE GENOMIC DNA]</scope>
    <source>
        <strain evidence="2">Okayama-7 / 130 / ATCC MYA-4618 / FGSC 9003</strain>
    </source>
</reference>
<keyword evidence="2" id="KW-1185">Reference proteome</keyword>
<dbReference type="AlphaFoldDB" id="D6RMK7"/>
<evidence type="ECO:0000313" key="1">
    <source>
        <dbReference type="EMBL" id="EFI27770.1"/>
    </source>
</evidence>
<proteinExistence type="predicted"/>
<evidence type="ECO:0000313" key="2">
    <source>
        <dbReference type="Proteomes" id="UP000001861"/>
    </source>
</evidence>
<comment type="caution">
    <text evidence="1">The sequence shown here is derived from an EMBL/GenBank/DDBJ whole genome shotgun (WGS) entry which is preliminary data.</text>
</comment>
<dbReference type="VEuPathDB" id="FungiDB:CC1G_14693"/>
<accession>D6RMK7</accession>
<dbReference type="KEGG" id="cci:CC1G_14693"/>
<dbReference type="InParanoid" id="D6RMK7"/>
<sequence>MPKGYAVQPSFDTKLSSWNKFDSSSLAKRWALRGPSSRASSDIYVQGVSGH</sequence>
<protein>
    <submittedName>
        <fullName evidence="1">Uncharacterized protein</fullName>
    </submittedName>
</protein>
<dbReference type="HOGENOM" id="CLU_3106254_0_0_1"/>